<dbReference type="EMBL" id="JAAOIW010000035">
    <property type="protein sequence ID" value="NHN35423.1"/>
    <property type="molecule type" value="Genomic_DNA"/>
</dbReference>
<evidence type="ECO:0000313" key="2">
    <source>
        <dbReference type="EMBL" id="NHN35423.1"/>
    </source>
</evidence>
<dbReference type="InterPro" id="IPR046866">
    <property type="entry name" value="FapA_N"/>
</dbReference>
<dbReference type="InterPro" id="IPR046865">
    <property type="entry name" value="FapA_b_solenoid"/>
</dbReference>
<dbReference type="Gene3D" id="3.30.30.80">
    <property type="entry name" value="probable RNA-binding protein from clostridium symbiosum atcc 14940"/>
    <property type="match status" value="1"/>
</dbReference>
<dbReference type="InterPro" id="IPR032782">
    <property type="entry name" value="KhpB_N"/>
</dbReference>
<evidence type="ECO:0000259" key="1">
    <source>
        <dbReference type="SMART" id="SM01245"/>
    </source>
</evidence>
<name>A0ABX0JHI9_9BACL</name>
<dbReference type="RefSeq" id="WP_166158239.1">
    <property type="nucleotide sequence ID" value="NZ_JAAOIW010000035.1"/>
</dbReference>
<comment type="caution">
    <text evidence="2">The sequence shown here is derived from an EMBL/GenBank/DDBJ whole genome shotgun (WGS) entry which is preliminary data.</text>
</comment>
<feature type="domain" description="RNA-binding protein KhpB N-terminal" evidence="1">
    <location>
        <begin position="9"/>
        <end position="60"/>
    </location>
</feature>
<reference evidence="2" key="1">
    <citation type="submission" date="2020-03" db="EMBL/GenBank/DDBJ databases">
        <title>Draft sequencing of Paenibacilllus sp. S3N08.</title>
        <authorList>
            <person name="Kim D.-U."/>
        </authorList>
    </citation>
    <scope>NUCLEOTIDE SEQUENCE</scope>
    <source>
        <strain evidence="2">S3N08</strain>
    </source>
</reference>
<dbReference type="InterPro" id="IPR038247">
    <property type="entry name" value="Jag_N_dom_sf"/>
</dbReference>
<proteinExistence type="predicted"/>
<accession>A0ABX0JHI9</accession>
<dbReference type="InterPro" id="IPR005646">
    <property type="entry name" value="FapA"/>
</dbReference>
<keyword evidence="3" id="KW-1185">Reference proteome</keyword>
<dbReference type="Pfam" id="PF03961">
    <property type="entry name" value="FapA"/>
    <property type="match status" value="1"/>
</dbReference>
<protein>
    <submittedName>
        <fullName evidence="2">FapA family protein</fullName>
    </submittedName>
</protein>
<gene>
    <name evidence="2" type="ORF">G9U52_37635</name>
</gene>
<evidence type="ECO:0000313" key="3">
    <source>
        <dbReference type="Proteomes" id="UP001165962"/>
    </source>
</evidence>
<dbReference type="PANTHER" id="PTHR38032:SF1">
    <property type="entry name" value="RNA-BINDING PROTEIN KHPB N-TERMINAL DOMAIN-CONTAINING PROTEIN"/>
    <property type="match status" value="1"/>
</dbReference>
<dbReference type="Pfam" id="PF14804">
    <property type="entry name" value="Jag_N"/>
    <property type="match status" value="1"/>
</dbReference>
<sequence>MTTKANSVTSKGKTVKKAVQVALDLLDRELDDVEIEIIENDSKGILGLGSKLAVVRVTVKEIIAQSGNASADSPSEAEISKMVRMMDLSGGNSISSILNKEKVINVTTSDLSGKVWVADGQIFCKDALDKYPLLSPGPGIKLYKNDELIETTVIVREEDVLRMDLEDETREPQWELTISDDKMKAVLKVIPGVHIYKRLKEKGPETYIQLEVEEKKIPIMIETDAVMGTLRAAGITYGINYSELALACTTDDGGSFIIATGKIPTRGENGFFQPAQEVEIKKGIKERPDGSIDYREIRQFPSVDRGQVLGTIQPPTKGIPGTNVTNEPVLPPDVYPLHVQEGKGVVLVEDGYKVVATEPGHPDILVRGKTAKISVISKLLIGTDVTIQVGNVRYIGAVEIVGSVQDGMLVEAQGSVLVHENVNMATVTAGSSVIVNNNIISSAITAGSSSLLFAEIHLMLGDLIRQMTQMVAAMQQLSTVSAFKVSSFSRTGLGPLIKILCDGKFKTFSSLAISFINQIKNGQEILDEEWIQFSERLYKGFIMTQTSDFRSIEEVIQVVKKGEELYAVTQEHKEESGCFIKAGFAHYSQLSSSGDISIIGQGVYNSKLHAGGFVEIAGYVRGGEIFAAKGVKVGEVGTKGGTTTKITVPQGQSIRIKTAMEDTVIQIGPIVHKFTVQMSNIHARLDEYGQLVLS</sequence>
<organism evidence="2 3">
    <name type="scientific">Paenibacillus agricola</name>
    <dbReference type="NCBI Taxonomy" id="2716264"/>
    <lineage>
        <taxon>Bacteria</taxon>
        <taxon>Bacillati</taxon>
        <taxon>Bacillota</taxon>
        <taxon>Bacilli</taxon>
        <taxon>Bacillales</taxon>
        <taxon>Paenibacillaceae</taxon>
        <taxon>Paenibacillus</taxon>
    </lineage>
</organism>
<dbReference type="Pfam" id="PF20250">
    <property type="entry name" value="FapA_N"/>
    <property type="match status" value="1"/>
</dbReference>
<dbReference type="PANTHER" id="PTHR38032">
    <property type="entry name" value="POLYMERASE-RELATED"/>
    <property type="match status" value="1"/>
</dbReference>
<dbReference type="Proteomes" id="UP001165962">
    <property type="component" value="Unassembled WGS sequence"/>
</dbReference>
<dbReference type="SMART" id="SM01245">
    <property type="entry name" value="Jag_N"/>
    <property type="match status" value="1"/>
</dbReference>